<evidence type="ECO:0000313" key="1">
    <source>
        <dbReference type="EMBL" id="JAE33644.1"/>
    </source>
</evidence>
<reference evidence="1" key="2">
    <citation type="journal article" date="2015" name="Data Brief">
        <title>Shoot transcriptome of the giant reed, Arundo donax.</title>
        <authorList>
            <person name="Barrero R.A."/>
            <person name="Guerrero F.D."/>
            <person name="Moolhuijzen P."/>
            <person name="Goolsby J.A."/>
            <person name="Tidwell J."/>
            <person name="Bellgard S.E."/>
            <person name="Bellgard M.I."/>
        </authorList>
    </citation>
    <scope>NUCLEOTIDE SEQUENCE</scope>
    <source>
        <tissue evidence="1">Shoot tissue taken approximately 20 cm above the soil surface</tissue>
    </source>
</reference>
<organism evidence="1">
    <name type="scientific">Arundo donax</name>
    <name type="common">Giant reed</name>
    <name type="synonym">Donax arundinaceus</name>
    <dbReference type="NCBI Taxonomy" id="35708"/>
    <lineage>
        <taxon>Eukaryota</taxon>
        <taxon>Viridiplantae</taxon>
        <taxon>Streptophyta</taxon>
        <taxon>Embryophyta</taxon>
        <taxon>Tracheophyta</taxon>
        <taxon>Spermatophyta</taxon>
        <taxon>Magnoliopsida</taxon>
        <taxon>Liliopsida</taxon>
        <taxon>Poales</taxon>
        <taxon>Poaceae</taxon>
        <taxon>PACMAD clade</taxon>
        <taxon>Arundinoideae</taxon>
        <taxon>Arundineae</taxon>
        <taxon>Arundo</taxon>
    </lineage>
</organism>
<name>A0A0A9HCX1_ARUDO</name>
<accession>A0A0A9HCX1</accession>
<dbReference type="AlphaFoldDB" id="A0A0A9HCX1"/>
<dbReference type="EMBL" id="GBRH01164252">
    <property type="protein sequence ID" value="JAE33644.1"/>
    <property type="molecule type" value="Transcribed_RNA"/>
</dbReference>
<reference evidence="1" key="1">
    <citation type="submission" date="2014-09" db="EMBL/GenBank/DDBJ databases">
        <authorList>
            <person name="Magalhaes I.L.F."/>
            <person name="Oliveira U."/>
            <person name="Santos F.R."/>
            <person name="Vidigal T.H.D.A."/>
            <person name="Brescovit A.D."/>
            <person name="Santos A.J."/>
        </authorList>
    </citation>
    <scope>NUCLEOTIDE SEQUENCE</scope>
    <source>
        <tissue evidence="1">Shoot tissue taken approximately 20 cm above the soil surface</tissue>
    </source>
</reference>
<protein>
    <submittedName>
        <fullName evidence="1">Uncharacterized protein</fullName>
    </submittedName>
</protein>
<sequence>MLQSNPMSVRMTVSKLTYIIADKRNLASFKSILCLA</sequence>
<proteinExistence type="predicted"/>